<evidence type="ECO:0000256" key="1">
    <source>
        <dbReference type="ARBA" id="ARBA00004680"/>
    </source>
</evidence>
<dbReference type="AlphaFoldDB" id="A0A395LW71"/>
<dbReference type="HAMAP" id="MF_00147_B">
    <property type="entry name" value="TIM_B"/>
    <property type="match status" value="1"/>
</dbReference>
<accession>A0A395LW71</accession>
<proteinExistence type="inferred from homology"/>
<dbReference type="Gene3D" id="3.20.20.70">
    <property type="entry name" value="Aldolase class I"/>
    <property type="match status" value="1"/>
</dbReference>
<feature type="binding site" evidence="7">
    <location>
        <begin position="234"/>
        <end position="235"/>
    </location>
    <ligand>
        <name>substrate</name>
    </ligand>
</feature>
<evidence type="ECO:0000313" key="9">
    <source>
        <dbReference type="EMBL" id="RFM22929.1"/>
    </source>
</evidence>
<dbReference type="FunFam" id="3.20.20.70:FF:000016">
    <property type="entry name" value="Triosephosphate isomerase"/>
    <property type="match status" value="1"/>
</dbReference>
<dbReference type="PANTHER" id="PTHR21139:SF42">
    <property type="entry name" value="TRIOSEPHOSPHATE ISOMERASE"/>
    <property type="match status" value="1"/>
</dbReference>
<keyword evidence="6 7" id="KW-0413">Isomerase</keyword>
<dbReference type="SUPFAM" id="SSF51351">
    <property type="entry name" value="Triosephosphate isomerase (TIM)"/>
    <property type="match status" value="1"/>
</dbReference>
<feature type="binding site" evidence="7">
    <location>
        <position position="213"/>
    </location>
    <ligand>
        <name>substrate</name>
    </ligand>
</feature>
<dbReference type="Pfam" id="PF00121">
    <property type="entry name" value="TIM"/>
    <property type="match status" value="1"/>
</dbReference>
<comment type="caution">
    <text evidence="9">The sequence shown here is derived from an EMBL/GenBank/DDBJ whole genome shotgun (WGS) entry which is preliminary data.</text>
</comment>
<comment type="subunit">
    <text evidence="7 8">Homodimer.</text>
</comment>
<comment type="similarity">
    <text evidence="2 7 8">Belongs to the triosephosphate isomerase family.</text>
</comment>
<dbReference type="PANTHER" id="PTHR21139">
    <property type="entry name" value="TRIOSEPHOSPHATE ISOMERASE"/>
    <property type="match status" value="1"/>
</dbReference>
<evidence type="ECO:0000256" key="6">
    <source>
        <dbReference type="ARBA" id="ARBA00023235"/>
    </source>
</evidence>
<dbReference type="Proteomes" id="UP000266389">
    <property type="component" value="Unassembled WGS sequence"/>
</dbReference>
<dbReference type="InterPro" id="IPR035990">
    <property type="entry name" value="TIM_sf"/>
</dbReference>
<dbReference type="EC" id="5.3.1.1" evidence="7 8"/>
<evidence type="ECO:0000256" key="5">
    <source>
        <dbReference type="ARBA" id="ARBA00023152"/>
    </source>
</evidence>
<feature type="active site" description="Electrophile" evidence="7">
    <location>
        <position position="95"/>
    </location>
</feature>
<dbReference type="GO" id="GO:0006094">
    <property type="term" value="P:gluconeogenesis"/>
    <property type="evidence" value="ECO:0007669"/>
    <property type="project" value="UniProtKB-UniRule"/>
</dbReference>
<keyword evidence="3 7" id="KW-0312">Gluconeogenesis</keyword>
<keyword evidence="4 7" id="KW-0963">Cytoplasm</keyword>
<reference evidence="9 10" key="1">
    <citation type="journal article" date="2011" name="ISME J.">
        <title>Community ecology of hot spring cyanobacterial mats: predominant populations and their functional potential.</title>
        <authorList>
            <person name="Klatt C.G."/>
            <person name="Wood J.M."/>
            <person name="Rusch D.B."/>
            <person name="Bateson M.M."/>
            <person name="Hamamura N."/>
            <person name="Heidelberg J.F."/>
            <person name="Grossman A.R."/>
            <person name="Bhaya D."/>
            <person name="Cohan F.M."/>
            <person name="Kuhl M."/>
            <person name="Bryant D.A."/>
            <person name="Ward D.M."/>
        </authorList>
    </citation>
    <scope>NUCLEOTIDE SEQUENCE [LARGE SCALE GENOMIC DNA]</scope>
    <source>
        <strain evidence="9">OS</strain>
    </source>
</reference>
<evidence type="ECO:0000256" key="4">
    <source>
        <dbReference type="ARBA" id="ARBA00022490"/>
    </source>
</evidence>
<feature type="binding site" evidence="7">
    <location>
        <position position="173"/>
    </location>
    <ligand>
        <name>substrate</name>
    </ligand>
</feature>
<dbReference type="GO" id="GO:0004807">
    <property type="term" value="F:triose-phosphate isomerase activity"/>
    <property type="evidence" value="ECO:0007669"/>
    <property type="project" value="UniProtKB-UniRule"/>
</dbReference>
<evidence type="ECO:0000256" key="2">
    <source>
        <dbReference type="ARBA" id="ARBA00007422"/>
    </source>
</evidence>
<protein>
    <recommendedName>
        <fullName evidence="7 8">Triosephosphate isomerase</fullName>
        <shortName evidence="7">TIM</shortName>
        <shortName evidence="7">TPI</shortName>
        <ecNumber evidence="7 8">5.3.1.1</ecNumber>
    </recommendedName>
    <alternativeName>
        <fullName evidence="7">Triose-phosphate isomerase</fullName>
    </alternativeName>
</protein>
<dbReference type="GO" id="GO:0019563">
    <property type="term" value="P:glycerol catabolic process"/>
    <property type="evidence" value="ECO:0007669"/>
    <property type="project" value="TreeGrafter"/>
</dbReference>
<dbReference type="PROSITE" id="PS00171">
    <property type="entry name" value="TIM_1"/>
    <property type="match status" value="1"/>
</dbReference>
<dbReference type="GO" id="GO:0005829">
    <property type="term" value="C:cytosol"/>
    <property type="evidence" value="ECO:0007669"/>
    <property type="project" value="TreeGrafter"/>
</dbReference>
<dbReference type="NCBIfam" id="TIGR00419">
    <property type="entry name" value="tim"/>
    <property type="match status" value="1"/>
</dbReference>
<dbReference type="InterPro" id="IPR000652">
    <property type="entry name" value="Triosephosphate_isomerase"/>
</dbReference>
<dbReference type="EMBL" id="PHFL01000072">
    <property type="protein sequence ID" value="RFM22929.1"/>
    <property type="molecule type" value="Genomic_DNA"/>
</dbReference>
<comment type="pathway">
    <text evidence="7 8">Carbohydrate biosynthesis; gluconeogenesis.</text>
</comment>
<dbReference type="InterPro" id="IPR022896">
    <property type="entry name" value="TrioseP_Isoase_bac/euk"/>
</dbReference>
<dbReference type="PROSITE" id="PS51440">
    <property type="entry name" value="TIM_2"/>
    <property type="match status" value="1"/>
</dbReference>
<dbReference type="GO" id="GO:0046166">
    <property type="term" value="P:glyceraldehyde-3-phosphate biosynthetic process"/>
    <property type="evidence" value="ECO:0007669"/>
    <property type="project" value="TreeGrafter"/>
</dbReference>
<dbReference type="UniPathway" id="UPA00138"/>
<comment type="pathway">
    <text evidence="1 7 8">Carbohydrate degradation; glycolysis; D-glyceraldehyde 3-phosphate from glycerone phosphate: step 1/1.</text>
</comment>
<name>A0A395LW71_9BACT</name>
<comment type="catalytic activity">
    <reaction evidence="7 8">
        <text>D-glyceraldehyde 3-phosphate = dihydroxyacetone phosphate</text>
        <dbReference type="Rhea" id="RHEA:18585"/>
        <dbReference type="ChEBI" id="CHEBI:57642"/>
        <dbReference type="ChEBI" id="CHEBI:59776"/>
        <dbReference type="EC" id="5.3.1.1"/>
    </reaction>
</comment>
<dbReference type="UniPathway" id="UPA00109">
    <property type="reaction ID" value="UER00189"/>
</dbReference>
<feature type="binding site" evidence="7">
    <location>
        <begin position="9"/>
        <end position="11"/>
    </location>
    <ligand>
        <name>substrate</name>
    </ligand>
</feature>
<dbReference type="GO" id="GO:0006096">
    <property type="term" value="P:glycolytic process"/>
    <property type="evidence" value="ECO:0007669"/>
    <property type="project" value="UniProtKB-UniRule"/>
</dbReference>
<keyword evidence="5 7" id="KW-0324">Glycolysis</keyword>
<sequence length="252" mass="27461">MRRKFVAGNWKMNKTVAGSIALASEILRHLGTTPPCEVAIAPPFISLEVVHQVLKGTAVKLAAQNCHYENDGAFTGEISAQMLKSVGCDYVILGHSERRQYFGENDAIINRKVKKVLSESLQVILCIGETIEERKQNRTEAVVETQIRNCLEGVSASDMAHVTLAYEPVWAIGTGKTATPEQAEEVHRFIRKLISDMYSPEVAENLTIQYGGSIRGSNAKELFAMPNIDGGLVGGASLKAEEFAQIVKSIAS</sequence>
<gene>
    <name evidence="7" type="primary">tpiA</name>
    <name evidence="9" type="ORF">D0433_14030</name>
</gene>
<feature type="active site" description="Proton acceptor" evidence="7">
    <location>
        <position position="167"/>
    </location>
</feature>
<dbReference type="InterPro" id="IPR020861">
    <property type="entry name" value="Triosephosphate_isomerase_AS"/>
</dbReference>
<organism evidence="9 10">
    <name type="scientific">Candidatus Thermochlorobacter aerophilus</name>
    <dbReference type="NCBI Taxonomy" id="1868324"/>
    <lineage>
        <taxon>Bacteria</taxon>
        <taxon>Pseudomonadati</taxon>
        <taxon>Chlorobiota</taxon>
        <taxon>Chlorobiia</taxon>
        <taxon>Chlorobiales</taxon>
        <taxon>Candidatus Thermochlorobacteriaceae</taxon>
        <taxon>Candidatus Thermochlorobacter</taxon>
    </lineage>
</organism>
<evidence type="ECO:0000313" key="10">
    <source>
        <dbReference type="Proteomes" id="UP000266389"/>
    </source>
</evidence>
<evidence type="ECO:0000256" key="7">
    <source>
        <dbReference type="HAMAP-Rule" id="MF_00147"/>
    </source>
</evidence>
<dbReference type="CDD" id="cd00311">
    <property type="entry name" value="TIM"/>
    <property type="match status" value="1"/>
</dbReference>
<comment type="subcellular location">
    <subcellularLocation>
        <location evidence="7 8">Cytoplasm</location>
    </subcellularLocation>
</comment>
<evidence type="ECO:0000256" key="8">
    <source>
        <dbReference type="RuleBase" id="RU363013"/>
    </source>
</evidence>
<dbReference type="InterPro" id="IPR013785">
    <property type="entry name" value="Aldolase_TIM"/>
</dbReference>
<evidence type="ECO:0000256" key="3">
    <source>
        <dbReference type="ARBA" id="ARBA00022432"/>
    </source>
</evidence>
<comment type="function">
    <text evidence="7">Involved in the gluconeogenesis. Catalyzes stereospecifically the conversion of dihydroxyacetone phosphate (DHAP) to D-glyceraldehyde-3-phosphate (G3P).</text>
</comment>